<dbReference type="SUPFAM" id="SSF52172">
    <property type="entry name" value="CheY-like"/>
    <property type="match status" value="1"/>
</dbReference>
<dbReference type="InterPro" id="IPR001633">
    <property type="entry name" value="EAL_dom"/>
</dbReference>
<dbReference type="Pfam" id="PF00563">
    <property type="entry name" value="EAL"/>
    <property type="match status" value="1"/>
</dbReference>
<dbReference type="InterPro" id="IPR050706">
    <property type="entry name" value="Cyclic-di-GMP_PDE-like"/>
</dbReference>
<dbReference type="AlphaFoldDB" id="A0A437Q631"/>
<protein>
    <submittedName>
        <fullName evidence="4">EAL domain-containing protein</fullName>
    </submittedName>
</protein>
<dbReference type="InterPro" id="IPR021800">
    <property type="entry name" value="DUF3369"/>
</dbReference>
<dbReference type="PROSITE" id="PS50883">
    <property type="entry name" value="EAL"/>
    <property type="match status" value="1"/>
</dbReference>
<evidence type="ECO:0000313" key="4">
    <source>
        <dbReference type="EMBL" id="RVU29955.1"/>
    </source>
</evidence>
<proteinExistence type="predicted"/>
<dbReference type="EMBL" id="SACQ01000006">
    <property type="protein sequence ID" value="RVU29955.1"/>
    <property type="molecule type" value="Genomic_DNA"/>
</dbReference>
<gene>
    <name evidence="4" type="ORF">EOE65_12875</name>
</gene>
<sequence length="749" mass="83660">MTDHKDSLFEFSTDESSLEHSSSSSTIYKILSVEDDHTYQAALLHGLRGLRFEGATLHILTASSAAQAADILASNRDISVILLDVVMEDDDAGLRLVSTIRDDLSNNETRIVLLTGQPGFAPRQSVMQEYDINEYWQKSDLTAEKLRTVVISNLRAWRAVHELEVARQGLQMLVSASRSLAAKTDLNLFCDTVLSEISRIIDATRGGIVCARHHLDDTPQNNRVIARSGSFGQHEQAKEFASANLSKRLQALWQKALASRSHQFDSPYSVLYFDTSEIDGYCYMMAVESSHPLSTQHIKLLQVFSENVSSGFNNVALINRVSKLAYQDTSTELPNRTWLLRELNSMSKAEFKDHALLSIEVLNFSDVALMGGSELSIQLIEALCRTVRRSLPHIRLVARTRDDLLCVLLKRSEMPDAPSAISLTDLHLALGKLELHVQTRIVAMDLAMIRREQVDDALPLIDASLIVTRQRQLSYLVLEPRLRDEIVQRYKLLQDLNAALENDALFLMLQPKVHLKSGRVVGFEALIRWQDNSGHFIPPDQFIPVAEAVGLIGKIDQKVFEMTISAAEQLYHLGYQLPVAFNVTCADLTTPQFVSNLLVAIERMSIPTDMLALEITESQTVADYEQVNPILSKLIKLGLSVSIDDFGTGYSSLAHLTNLAATDLKIDRSFVDAMQNGSNGEHVVEMIIKLGKRFGFDIIAEGIETEQQRNMLIEKGCMFGQGYLLARPMPLQQVMSWLALQPQIEQATV</sequence>
<organism evidence="4 5">
    <name type="scientific">Neptunomonas marina</name>
    <dbReference type="NCBI Taxonomy" id="1815562"/>
    <lineage>
        <taxon>Bacteria</taxon>
        <taxon>Pseudomonadati</taxon>
        <taxon>Pseudomonadota</taxon>
        <taxon>Gammaproteobacteria</taxon>
        <taxon>Oceanospirillales</taxon>
        <taxon>Oceanospirillaceae</taxon>
        <taxon>Neptunomonas</taxon>
    </lineage>
</organism>
<dbReference type="Pfam" id="PF11849">
    <property type="entry name" value="DUF3369"/>
    <property type="match status" value="1"/>
</dbReference>
<keyword evidence="1" id="KW-0597">Phosphoprotein</keyword>
<dbReference type="GO" id="GO:0071111">
    <property type="term" value="F:cyclic-guanylate-specific phosphodiesterase activity"/>
    <property type="evidence" value="ECO:0007669"/>
    <property type="project" value="InterPro"/>
</dbReference>
<dbReference type="Gene3D" id="3.30.70.270">
    <property type="match status" value="1"/>
</dbReference>
<reference evidence="4 5" key="1">
    <citation type="submission" date="2019-01" db="EMBL/GenBank/DDBJ databases">
        <authorList>
            <person name="Chen W.-M."/>
        </authorList>
    </citation>
    <scope>NUCLEOTIDE SEQUENCE [LARGE SCALE GENOMIC DNA]</scope>
    <source>
        <strain evidence="4 5">HPM-16</strain>
    </source>
</reference>
<evidence type="ECO:0000259" key="2">
    <source>
        <dbReference type="PROSITE" id="PS50110"/>
    </source>
</evidence>
<dbReference type="PROSITE" id="PS50110">
    <property type="entry name" value="RESPONSE_REGULATORY"/>
    <property type="match status" value="1"/>
</dbReference>
<evidence type="ECO:0000259" key="3">
    <source>
        <dbReference type="PROSITE" id="PS50883"/>
    </source>
</evidence>
<feature type="domain" description="EAL" evidence="3">
    <location>
        <begin position="489"/>
        <end position="742"/>
    </location>
</feature>
<dbReference type="GO" id="GO:0000160">
    <property type="term" value="P:phosphorelay signal transduction system"/>
    <property type="evidence" value="ECO:0007669"/>
    <property type="project" value="InterPro"/>
</dbReference>
<dbReference type="SUPFAM" id="SSF141868">
    <property type="entry name" value="EAL domain-like"/>
    <property type="match status" value="1"/>
</dbReference>
<dbReference type="RefSeq" id="WP_127694740.1">
    <property type="nucleotide sequence ID" value="NZ_SACQ01000006.1"/>
</dbReference>
<dbReference type="CDD" id="cd01948">
    <property type="entry name" value="EAL"/>
    <property type="match status" value="1"/>
</dbReference>
<keyword evidence="5" id="KW-1185">Reference proteome</keyword>
<comment type="caution">
    <text evidence="4">The sequence shown here is derived from an EMBL/GenBank/DDBJ whole genome shotgun (WGS) entry which is preliminary data.</text>
</comment>
<feature type="modified residue" description="4-aspartylphosphate" evidence="1">
    <location>
        <position position="84"/>
    </location>
</feature>
<name>A0A437Q631_9GAMM</name>
<dbReference type="PANTHER" id="PTHR33121">
    <property type="entry name" value="CYCLIC DI-GMP PHOSPHODIESTERASE PDEF"/>
    <property type="match status" value="1"/>
</dbReference>
<evidence type="ECO:0000256" key="1">
    <source>
        <dbReference type="PROSITE-ProRule" id="PRU00169"/>
    </source>
</evidence>
<dbReference type="Proteomes" id="UP000282818">
    <property type="component" value="Unassembled WGS sequence"/>
</dbReference>
<dbReference type="SMART" id="SM00052">
    <property type="entry name" value="EAL"/>
    <property type="match status" value="1"/>
</dbReference>
<dbReference type="Gene3D" id="3.40.50.2300">
    <property type="match status" value="1"/>
</dbReference>
<dbReference type="InterPro" id="IPR043128">
    <property type="entry name" value="Rev_trsase/Diguanyl_cyclase"/>
</dbReference>
<accession>A0A437Q631</accession>
<evidence type="ECO:0000313" key="5">
    <source>
        <dbReference type="Proteomes" id="UP000282818"/>
    </source>
</evidence>
<dbReference type="InterPro" id="IPR035919">
    <property type="entry name" value="EAL_sf"/>
</dbReference>
<feature type="domain" description="Response regulatory" evidence="2">
    <location>
        <begin position="29"/>
        <end position="153"/>
    </location>
</feature>
<dbReference type="SMART" id="SM00448">
    <property type="entry name" value="REC"/>
    <property type="match status" value="1"/>
</dbReference>
<dbReference type="InterPro" id="IPR001789">
    <property type="entry name" value="Sig_transdc_resp-reg_receiver"/>
</dbReference>
<dbReference type="PANTHER" id="PTHR33121:SF70">
    <property type="entry name" value="SIGNALING PROTEIN YKOW"/>
    <property type="match status" value="1"/>
</dbReference>
<dbReference type="InterPro" id="IPR011006">
    <property type="entry name" value="CheY-like_superfamily"/>
</dbReference>
<dbReference type="Gene3D" id="3.20.20.450">
    <property type="entry name" value="EAL domain"/>
    <property type="match status" value="1"/>
</dbReference>